<dbReference type="AlphaFoldDB" id="X7ZDS9"/>
<accession>X7ZDS9</accession>
<proteinExistence type="predicted"/>
<dbReference type="Proteomes" id="UP000020561">
    <property type="component" value="Unassembled WGS sequence"/>
</dbReference>
<evidence type="ECO:0000313" key="2">
    <source>
        <dbReference type="EMBL" id="EUA17171.1"/>
    </source>
</evidence>
<organism evidence="2 3">
    <name type="scientific">Mycobacterium kansasii 662</name>
    <dbReference type="NCBI Taxonomy" id="1299326"/>
    <lineage>
        <taxon>Bacteria</taxon>
        <taxon>Bacillati</taxon>
        <taxon>Actinomycetota</taxon>
        <taxon>Actinomycetes</taxon>
        <taxon>Mycobacteriales</taxon>
        <taxon>Mycobacteriaceae</taxon>
        <taxon>Mycobacterium</taxon>
    </lineage>
</organism>
<protein>
    <submittedName>
        <fullName evidence="2">Uncharacterized protein</fullName>
    </submittedName>
</protein>
<name>X7ZDS9_MYCKA</name>
<evidence type="ECO:0000313" key="3">
    <source>
        <dbReference type="Proteomes" id="UP000020561"/>
    </source>
</evidence>
<sequence>MTYQQRTTQSWVNISRLTGAAADATRETMPGRGSDSADDDGNANQPHRGDRGVQLVGRSRVIHMLWKGFLILGVALWRKPWSRWLMSWAAG</sequence>
<comment type="caution">
    <text evidence="2">The sequence shown here is derived from an EMBL/GenBank/DDBJ whole genome shotgun (WGS) entry which is preliminary data.</text>
</comment>
<dbReference type="EMBL" id="JAOA01000005">
    <property type="protein sequence ID" value="EUA17171.1"/>
    <property type="molecule type" value="Genomic_DNA"/>
</dbReference>
<gene>
    <name evidence="2" type="ORF">I545_3627</name>
</gene>
<evidence type="ECO:0000256" key="1">
    <source>
        <dbReference type="SAM" id="MobiDB-lite"/>
    </source>
</evidence>
<reference evidence="2 3" key="1">
    <citation type="submission" date="2013-12" db="EMBL/GenBank/DDBJ databases">
        <authorList>
            <person name="Brown-Elliot B."/>
            <person name="Wallace R."/>
            <person name="Lenaerts A."/>
            <person name="Ordway D."/>
            <person name="DeGroote M.A."/>
            <person name="Parker T."/>
            <person name="Sizemore C."/>
            <person name="Tallon L.J."/>
            <person name="Sadzewicz L.K."/>
            <person name="Sengamalay N."/>
            <person name="Fraser C.M."/>
            <person name="Hine E."/>
            <person name="Shefchek K.A."/>
            <person name="Das S.P."/>
            <person name="Tettelin H."/>
        </authorList>
    </citation>
    <scope>NUCLEOTIDE SEQUENCE [LARGE SCALE GENOMIC DNA]</scope>
    <source>
        <strain evidence="2 3">662</strain>
    </source>
</reference>
<feature type="region of interest" description="Disordered" evidence="1">
    <location>
        <begin position="21"/>
        <end position="52"/>
    </location>
</feature>